<protein>
    <submittedName>
        <fullName evidence="2">General secretion pathway protein I</fullName>
    </submittedName>
</protein>
<dbReference type="EMBL" id="JAVDVX010000001">
    <property type="protein sequence ID" value="MDR7088706.1"/>
    <property type="molecule type" value="Genomic_DNA"/>
</dbReference>
<feature type="transmembrane region" description="Helical" evidence="1">
    <location>
        <begin position="20"/>
        <end position="41"/>
    </location>
</feature>
<keyword evidence="1" id="KW-1133">Transmembrane helix</keyword>
<evidence type="ECO:0000313" key="2">
    <source>
        <dbReference type="EMBL" id="MDR7088706.1"/>
    </source>
</evidence>
<name>A0ABU1UU47_9GAMM</name>
<proteinExistence type="predicted"/>
<evidence type="ECO:0000256" key="1">
    <source>
        <dbReference type="SAM" id="Phobius"/>
    </source>
</evidence>
<sequence length="151" mass="16673">MNCEASSPHLNLTNARGFTLLEAIVALVIFSMAAIGIYSWINTNLITLNRLADVAATEQVLNSSVERLKLVDLTQETSGRFNVNGYWVGWRADLIEPWKPGVAARGSLGIYDLGLFTISLSVTKGSRLAASYQYRQVAYKKARENLFEGDN</sequence>
<comment type="caution">
    <text evidence="2">The sequence shown here is derived from an EMBL/GenBank/DDBJ whole genome shotgun (WGS) entry which is preliminary data.</text>
</comment>
<dbReference type="PROSITE" id="PS00409">
    <property type="entry name" value="PROKAR_NTER_METHYL"/>
    <property type="match status" value="1"/>
</dbReference>
<accession>A0ABU1UU47</accession>
<dbReference type="RefSeq" id="WP_310068674.1">
    <property type="nucleotide sequence ID" value="NZ_JAVDVX010000001.1"/>
</dbReference>
<gene>
    <name evidence="2" type="ORF">J2X05_000709</name>
</gene>
<evidence type="ECO:0000313" key="3">
    <source>
        <dbReference type="Proteomes" id="UP001253595"/>
    </source>
</evidence>
<dbReference type="NCBIfam" id="TIGR02532">
    <property type="entry name" value="IV_pilin_GFxxxE"/>
    <property type="match status" value="1"/>
</dbReference>
<organism evidence="2 3">
    <name type="scientific">Cellvibrio fibrivorans</name>
    <dbReference type="NCBI Taxonomy" id="126350"/>
    <lineage>
        <taxon>Bacteria</taxon>
        <taxon>Pseudomonadati</taxon>
        <taxon>Pseudomonadota</taxon>
        <taxon>Gammaproteobacteria</taxon>
        <taxon>Cellvibrionales</taxon>
        <taxon>Cellvibrionaceae</taxon>
        <taxon>Cellvibrio</taxon>
    </lineage>
</organism>
<dbReference type="Proteomes" id="UP001253595">
    <property type="component" value="Unassembled WGS sequence"/>
</dbReference>
<dbReference type="InterPro" id="IPR012902">
    <property type="entry name" value="N_methyl_site"/>
</dbReference>
<reference evidence="2 3" key="1">
    <citation type="submission" date="2023-07" db="EMBL/GenBank/DDBJ databases">
        <title>Sorghum-associated microbial communities from plants grown in Nebraska, USA.</title>
        <authorList>
            <person name="Schachtman D."/>
        </authorList>
    </citation>
    <scope>NUCLEOTIDE SEQUENCE [LARGE SCALE GENOMIC DNA]</scope>
    <source>
        <strain evidence="2 3">BE190</strain>
    </source>
</reference>
<dbReference type="Pfam" id="PF07963">
    <property type="entry name" value="N_methyl"/>
    <property type="match status" value="1"/>
</dbReference>
<keyword evidence="3" id="KW-1185">Reference proteome</keyword>
<keyword evidence="1" id="KW-0472">Membrane</keyword>
<keyword evidence="1" id="KW-0812">Transmembrane</keyword>